<proteinExistence type="predicted"/>
<dbReference type="PROSITE" id="PS50850">
    <property type="entry name" value="MFS"/>
    <property type="match status" value="1"/>
</dbReference>
<comment type="subcellular location">
    <subcellularLocation>
        <location evidence="1">Membrane</location>
        <topology evidence="1">Multi-pass membrane protein</topology>
    </subcellularLocation>
</comment>
<dbReference type="GO" id="GO:0035249">
    <property type="term" value="P:synaptic transmission, glutamatergic"/>
    <property type="evidence" value="ECO:0007669"/>
    <property type="project" value="TreeGrafter"/>
</dbReference>
<feature type="transmembrane region" description="Helical" evidence="8">
    <location>
        <begin position="661"/>
        <end position="679"/>
    </location>
</feature>
<keyword evidence="4" id="KW-0769">Symport</keyword>
<feature type="region of interest" description="Disordered" evidence="7">
    <location>
        <begin position="1"/>
        <end position="22"/>
    </location>
</feature>
<evidence type="ECO:0000256" key="4">
    <source>
        <dbReference type="ARBA" id="ARBA00022847"/>
    </source>
</evidence>
<evidence type="ECO:0000256" key="3">
    <source>
        <dbReference type="ARBA" id="ARBA00022692"/>
    </source>
</evidence>
<dbReference type="Gene3D" id="1.20.1250.20">
    <property type="entry name" value="MFS general substrate transporter like domains"/>
    <property type="match status" value="2"/>
</dbReference>
<evidence type="ECO:0000313" key="10">
    <source>
        <dbReference type="EMBL" id="VDN91665.1"/>
    </source>
</evidence>
<evidence type="ECO:0000256" key="1">
    <source>
        <dbReference type="ARBA" id="ARBA00004141"/>
    </source>
</evidence>
<keyword evidence="6 8" id="KW-0472">Membrane</keyword>
<keyword evidence="5 8" id="KW-1133">Transmembrane helix</keyword>
<evidence type="ECO:0000256" key="2">
    <source>
        <dbReference type="ARBA" id="ARBA00022448"/>
    </source>
</evidence>
<feature type="transmembrane region" description="Helical" evidence="8">
    <location>
        <begin position="299"/>
        <end position="320"/>
    </location>
</feature>
<evidence type="ECO:0000256" key="5">
    <source>
        <dbReference type="ARBA" id="ARBA00022989"/>
    </source>
</evidence>
<accession>A0A0N4TPN3</accession>
<feature type="transmembrane region" description="Helical" evidence="8">
    <location>
        <begin position="428"/>
        <end position="445"/>
    </location>
</feature>
<feature type="transmembrane region" description="Helical" evidence="8">
    <location>
        <begin position="522"/>
        <end position="541"/>
    </location>
</feature>
<dbReference type="PANTHER" id="PTHR11662:SF206">
    <property type="entry name" value="MAJOR FACILITATOR SUPERFAMILY (MFS) PROFILE DOMAIN-CONTAINING PROTEIN-RELATED"/>
    <property type="match status" value="1"/>
</dbReference>
<evidence type="ECO:0000259" key="9">
    <source>
        <dbReference type="PROSITE" id="PS50850"/>
    </source>
</evidence>
<dbReference type="GO" id="GO:0050803">
    <property type="term" value="P:regulation of synapse structure or activity"/>
    <property type="evidence" value="ECO:0007669"/>
    <property type="project" value="TreeGrafter"/>
</dbReference>
<dbReference type="STRING" id="6280.A0A0N4TPN3"/>
<evidence type="ECO:0000256" key="8">
    <source>
        <dbReference type="SAM" id="Phobius"/>
    </source>
</evidence>
<dbReference type="AlphaFoldDB" id="A0A0N4TPN3"/>
<evidence type="ECO:0000256" key="7">
    <source>
        <dbReference type="SAM" id="MobiDB-lite"/>
    </source>
</evidence>
<dbReference type="GO" id="GO:0015293">
    <property type="term" value="F:symporter activity"/>
    <property type="evidence" value="ECO:0007669"/>
    <property type="project" value="UniProtKB-KW"/>
</dbReference>
<dbReference type="GO" id="GO:0030672">
    <property type="term" value="C:synaptic vesicle membrane"/>
    <property type="evidence" value="ECO:0007669"/>
    <property type="project" value="TreeGrafter"/>
</dbReference>
<dbReference type="EMBL" id="UZAD01013188">
    <property type="protein sequence ID" value="VDN91665.1"/>
    <property type="molecule type" value="Genomic_DNA"/>
</dbReference>
<dbReference type="PANTHER" id="PTHR11662">
    <property type="entry name" value="SOLUTE CARRIER FAMILY 17"/>
    <property type="match status" value="1"/>
</dbReference>
<protein>
    <submittedName>
        <fullName evidence="12">MFS domain-containing protein</fullName>
    </submittedName>
</protein>
<dbReference type="GO" id="GO:0060076">
    <property type="term" value="C:excitatory synapse"/>
    <property type="evidence" value="ECO:0007669"/>
    <property type="project" value="TreeGrafter"/>
</dbReference>
<feature type="transmembrane region" description="Helical" evidence="8">
    <location>
        <begin position="230"/>
        <end position="252"/>
    </location>
</feature>
<gene>
    <name evidence="10" type="ORF">BPAG_LOCUS10479</name>
</gene>
<keyword evidence="11" id="KW-1185">Reference proteome</keyword>
<evidence type="ECO:0000313" key="12">
    <source>
        <dbReference type="WBParaSite" id="BPAG_0001051701-mRNA-1"/>
    </source>
</evidence>
<dbReference type="GO" id="GO:0098700">
    <property type="term" value="P:neurotransmitter loading into synaptic vesicle"/>
    <property type="evidence" value="ECO:0007669"/>
    <property type="project" value="TreeGrafter"/>
</dbReference>
<name>A0A0N4TPN3_BRUPA</name>
<feature type="transmembrane region" description="Helical" evidence="8">
    <location>
        <begin position="326"/>
        <end position="343"/>
    </location>
</feature>
<dbReference type="WBParaSite" id="BPAG_0001051701-mRNA-1">
    <property type="protein sequence ID" value="BPAG_0001051701-mRNA-1"/>
    <property type="gene ID" value="BPAG_0001051701"/>
</dbReference>
<dbReference type="GO" id="GO:0005326">
    <property type="term" value="F:neurotransmitter transmembrane transporter activity"/>
    <property type="evidence" value="ECO:0007669"/>
    <property type="project" value="TreeGrafter"/>
</dbReference>
<reference evidence="12" key="1">
    <citation type="submission" date="2017-02" db="UniProtKB">
        <authorList>
            <consortium name="WormBaseParasite"/>
        </authorList>
    </citation>
    <scope>IDENTIFICATION</scope>
</reference>
<feature type="transmembrane region" description="Helical" evidence="8">
    <location>
        <begin position="553"/>
        <end position="575"/>
    </location>
</feature>
<dbReference type="InterPro" id="IPR050382">
    <property type="entry name" value="MFS_Na/Anion_cotransporter"/>
</dbReference>
<evidence type="ECO:0000313" key="11">
    <source>
        <dbReference type="Proteomes" id="UP000278627"/>
    </source>
</evidence>
<feature type="transmembrane region" description="Helical" evidence="8">
    <location>
        <begin position="490"/>
        <end position="510"/>
    </location>
</feature>
<feature type="transmembrane region" description="Helical" evidence="8">
    <location>
        <begin position="258"/>
        <end position="278"/>
    </location>
</feature>
<feature type="transmembrane region" description="Helical" evidence="8">
    <location>
        <begin position="80"/>
        <end position="99"/>
    </location>
</feature>
<dbReference type="GO" id="GO:0005313">
    <property type="term" value="F:L-glutamate transmembrane transporter activity"/>
    <property type="evidence" value="ECO:0007669"/>
    <property type="project" value="TreeGrafter"/>
</dbReference>
<sequence>MAMSCFSNDKAPRENSDVEASMSLPQSKSLKWLVKQNETIIQKAKSVLTRRKTKNIEQLHSISEKSDVFFLKKKRWQTAILANIGFIIAFGIRCNFGAAKGRMINNFTDPFGNNYDRCRILHTFGNFIVCVLFNDFTKVMDRLSSQNLSDMITLSEEVTIRDQKRFENEIPNCIELMNNLNKKAEDTYVRTQQFYWSPTELGFMESAFFYGYAITQIPGGMLAAKFAPNLLFGFSILVASVLNLFLALALSAHPHTDFIVLAIQICQGLSLGLSYPAMHGVWRHWAPPMERSKLATTTFTGGYLGVMIGLPISAYLVSYIDWCAPFYFFGAAGILWFPIWFAVSASTPEKSKSISDDEKRFIMEQVGQVTSSPATLTTIPWKEILLSAPVWAIVINNFCRSWTFFLLLGNQLTYMKDVLHLEIQSGGLISSLPHALMSVVVLASGQMADYLRSTGKMSTQMVRKLFNTLGFGGEALFLCCLSLISEPSAAVTTLIFAAGCSGFGIAGFNVNHFDIAPRYAPILMGFSNGISALAGAGGFILEHLVATQGIEEGWRISFLIAAAIDLTAMIIFILFAKGELQQWAKEKEPQQSMEDIVRRLSYIMRRMSSRRRPESGVKHERLCEEDEAKSGWSTRATVDKENQGIKKVAEKIIKLPISTQILLILNISNLAACCPLYIFKNNPFYLISARYDATHFDVKTNQQCIIHNILDERNMAY</sequence>
<dbReference type="FunFam" id="1.20.1250.20:FF:001045">
    <property type="entry name" value="Solute carrier family 17 (sodium phosphate), member 3"/>
    <property type="match status" value="1"/>
</dbReference>
<dbReference type="FunFam" id="1.20.1250.20:FF:000003">
    <property type="entry name" value="Solute carrier family 17 member 3"/>
    <property type="match status" value="1"/>
</dbReference>
<dbReference type="InterPro" id="IPR011701">
    <property type="entry name" value="MFS"/>
</dbReference>
<dbReference type="InterPro" id="IPR020846">
    <property type="entry name" value="MFS_dom"/>
</dbReference>
<keyword evidence="3 8" id="KW-0812">Transmembrane</keyword>
<dbReference type="Pfam" id="PF07690">
    <property type="entry name" value="MFS_1"/>
    <property type="match status" value="1"/>
</dbReference>
<reference evidence="10 11" key="2">
    <citation type="submission" date="2018-11" db="EMBL/GenBank/DDBJ databases">
        <authorList>
            <consortium name="Pathogen Informatics"/>
        </authorList>
    </citation>
    <scope>NUCLEOTIDE SEQUENCE [LARGE SCALE GENOMIC DNA]</scope>
</reference>
<evidence type="ECO:0000256" key="6">
    <source>
        <dbReference type="ARBA" id="ARBA00023136"/>
    </source>
</evidence>
<organism evidence="12">
    <name type="scientific">Brugia pahangi</name>
    <name type="common">Filarial nematode worm</name>
    <dbReference type="NCBI Taxonomy" id="6280"/>
    <lineage>
        <taxon>Eukaryota</taxon>
        <taxon>Metazoa</taxon>
        <taxon>Ecdysozoa</taxon>
        <taxon>Nematoda</taxon>
        <taxon>Chromadorea</taxon>
        <taxon>Rhabditida</taxon>
        <taxon>Spirurina</taxon>
        <taxon>Spiruromorpha</taxon>
        <taxon>Filarioidea</taxon>
        <taxon>Onchocercidae</taxon>
        <taxon>Brugia</taxon>
    </lineage>
</organism>
<keyword evidence="2" id="KW-0813">Transport</keyword>
<dbReference type="Proteomes" id="UP000278627">
    <property type="component" value="Unassembled WGS sequence"/>
</dbReference>
<feature type="transmembrane region" description="Helical" evidence="8">
    <location>
        <begin position="465"/>
        <end position="484"/>
    </location>
</feature>
<dbReference type="InterPro" id="IPR036259">
    <property type="entry name" value="MFS_trans_sf"/>
</dbReference>
<feature type="domain" description="Major facilitator superfamily (MFS) profile" evidence="9">
    <location>
        <begin position="127"/>
        <end position="580"/>
    </location>
</feature>
<dbReference type="SUPFAM" id="SSF103473">
    <property type="entry name" value="MFS general substrate transporter"/>
    <property type="match status" value="1"/>
</dbReference>